<evidence type="ECO:0000313" key="1">
    <source>
        <dbReference type="EMBL" id="CAI0423998.1"/>
    </source>
</evidence>
<proteinExistence type="predicted"/>
<dbReference type="PANTHER" id="PTHR33703:SF16">
    <property type="entry name" value="OS05G0342100 PROTEIN"/>
    <property type="match status" value="1"/>
</dbReference>
<organism evidence="1 2">
    <name type="scientific">Linum tenue</name>
    <dbReference type="NCBI Taxonomy" id="586396"/>
    <lineage>
        <taxon>Eukaryota</taxon>
        <taxon>Viridiplantae</taxon>
        <taxon>Streptophyta</taxon>
        <taxon>Embryophyta</taxon>
        <taxon>Tracheophyta</taxon>
        <taxon>Spermatophyta</taxon>
        <taxon>Magnoliopsida</taxon>
        <taxon>eudicotyledons</taxon>
        <taxon>Gunneridae</taxon>
        <taxon>Pentapetalae</taxon>
        <taxon>rosids</taxon>
        <taxon>fabids</taxon>
        <taxon>Malpighiales</taxon>
        <taxon>Linaceae</taxon>
        <taxon>Linum</taxon>
    </lineage>
</organism>
<sequence>MSFQRETSISFRTFGSSLSSLYSKLSSRRKPAAVEDEPSEHDQAESSLARAARIKPIVRSLYNGLASHCGPTAGDNDPEDCQEVIASDLEWWFHGPPGCDYMMRILTGQLAPDQSVVRFEPRSIEAVGDCVIAEGWEGEVYWVHVWTVREDHGLVVITQFREYFNTWLTVKYVTGGGLPLPAGSDHRPTPSPERITLWRSQPADLYKRSLPGLVLAI</sequence>
<comment type="caution">
    <text evidence="1">The sequence shown here is derived from an EMBL/GenBank/DDBJ whole genome shotgun (WGS) entry which is preliminary data.</text>
</comment>
<evidence type="ECO:0000313" key="2">
    <source>
        <dbReference type="Proteomes" id="UP001154282"/>
    </source>
</evidence>
<dbReference type="Gene3D" id="3.10.450.50">
    <property type="match status" value="1"/>
</dbReference>
<dbReference type="EMBL" id="CAMGYJ010000005">
    <property type="protein sequence ID" value="CAI0423998.1"/>
    <property type="molecule type" value="Genomic_DNA"/>
</dbReference>
<reference evidence="1" key="1">
    <citation type="submission" date="2022-08" db="EMBL/GenBank/DDBJ databases">
        <authorList>
            <person name="Gutierrez-Valencia J."/>
        </authorList>
    </citation>
    <scope>NUCLEOTIDE SEQUENCE</scope>
</reference>
<dbReference type="SUPFAM" id="SSF54427">
    <property type="entry name" value="NTF2-like"/>
    <property type="match status" value="1"/>
</dbReference>
<evidence type="ECO:0008006" key="3">
    <source>
        <dbReference type="Google" id="ProtNLM"/>
    </source>
</evidence>
<dbReference type="Pfam" id="PF07107">
    <property type="entry name" value="WI12"/>
    <property type="match status" value="1"/>
</dbReference>
<name>A0AAV0KPA1_9ROSI</name>
<keyword evidence="2" id="KW-1185">Reference proteome</keyword>
<dbReference type="Proteomes" id="UP001154282">
    <property type="component" value="Unassembled WGS sequence"/>
</dbReference>
<dbReference type="InterPro" id="IPR009798">
    <property type="entry name" value="Wun1-like"/>
</dbReference>
<protein>
    <recommendedName>
        <fullName evidence="3">Wound-induced protein 1</fullName>
    </recommendedName>
</protein>
<dbReference type="InterPro" id="IPR032710">
    <property type="entry name" value="NTF2-like_dom_sf"/>
</dbReference>
<dbReference type="PANTHER" id="PTHR33703">
    <property type="entry name" value="OS07G0691300 PROTEIN"/>
    <property type="match status" value="1"/>
</dbReference>
<gene>
    <name evidence="1" type="ORF">LITE_LOCUS19745</name>
</gene>
<accession>A0AAV0KPA1</accession>
<dbReference type="AlphaFoldDB" id="A0AAV0KPA1"/>